<dbReference type="GO" id="GO:0005525">
    <property type="term" value="F:GTP binding"/>
    <property type="evidence" value="ECO:0007669"/>
    <property type="project" value="UniProtKB-KW"/>
</dbReference>
<dbReference type="VEuPathDB" id="FungiDB:AMAG_13715"/>
<keyword evidence="7 12" id="KW-0808">Transferase</keyword>
<keyword evidence="8" id="KW-0547">Nucleotide-binding</keyword>
<evidence type="ECO:0000256" key="3">
    <source>
        <dbReference type="ARBA" id="ARBA00009516"/>
    </source>
</evidence>
<evidence type="ECO:0000256" key="10">
    <source>
        <dbReference type="ARBA" id="ARBA00031082"/>
    </source>
</evidence>
<evidence type="ECO:0000256" key="8">
    <source>
        <dbReference type="ARBA" id="ARBA00022741"/>
    </source>
</evidence>
<reference evidence="12 13" key="1">
    <citation type="submission" date="2009-11" db="EMBL/GenBank/DDBJ databases">
        <title>Annotation of Allomyces macrogynus ATCC 38327.</title>
        <authorList>
            <consortium name="The Broad Institute Genome Sequencing Platform"/>
            <person name="Russ C."/>
            <person name="Cuomo C."/>
            <person name="Burger G."/>
            <person name="Gray M.W."/>
            <person name="Holland P.W.H."/>
            <person name="King N."/>
            <person name="Lang F.B.F."/>
            <person name="Roger A.J."/>
            <person name="Ruiz-Trillo I."/>
            <person name="Young S.K."/>
            <person name="Zeng Q."/>
            <person name="Gargeya S."/>
            <person name="Fitzgerald M."/>
            <person name="Haas B."/>
            <person name="Abouelleil A."/>
            <person name="Alvarado L."/>
            <person name="Arachchi H.M."/>
            <person name="Berlin A."/>
            <person name="Chapman S.B."/>
            <person name="Gearin G."/>
            <person name="Goldberg J."/>
            <person name="Griggs A."/>
            <person name="Gujja S."/>
            <person name="Hansen M."/>
            <person name="Heiman D."/>
            <person name="Howarth C."/>
            <person name="Larimer J."/>
            <person name="Lui A."/>
            <person name="MacDonald P.J.P."/>
            <person name="McCowen C."/>
            <person name="Montmayeur A."/>
            <person name="Murphy C."/>
            <person name="Neiman D."/>
            <person name="Pearson M."/>
            <person name="Priest M."/>
            <person name="Roberts A."/>
            <person name="Saif S."/>
            <person name="Shea T."/>
            <person name="Sisk P."/>
            <person name="Stolte C."/>
            <person name="Sykes S."/>
            <person name="Wortman J."/>
            <person name="Nusbaum C."/>
            <person name="Birren B."/>
        </authorList>
    </citation>
    <scope>NUCLEOTIDE SEQUENCE [LARGE SCALE GENOMIC DNA]</scope>
    <source>
        <strain evidence="12 13">ATCC 38327</strain>
    </source>
</reference>
<dbReference type="STRING" id="578462.A0A0L0T3Q6"/>
<name>A0A0L0T3Q6_ALLM3</name>
<dbReference type="EC" id="2.4.2.9" evidence="4"/>
<evidence type="ECO:0000256" key="1">
    <source>
        <dbReference type="ARBA" id="ARBA00001946"/>
    </source>
</evidence>
<dbReference type="PANTHER" id="PTHR32315:SF4">
    <property type="entry name" value="URACIL PHOSPHORIBOSYLTRANSFERASE, CHLOROPLASTIC"/>
    <property type="match status" value="1"/>
</dbReference>
<dbReference type="SUPFAM" id="SSF53271">
    <property type="entry name" value="PRTase-like"/>
    <property type="match status" value="1"/>
</dbReference>
<keyword evidence="6 12" id="KW-0328">Glycosyltransferase</keyword>
<keyword evidence="9" id="KW-0342">GTP-binding</keyword>
<dbReference type="InterPro" id="IPR050054">
    <property type="entry name" value="UPRTase/APRTase"/>
</dbReference>
<sequence>MNTATTPAPAAPATKHHAADLAALATPTSSGGRVFVSAHPLVAHKVRLLRDRTTPAPQVRALVREIANLLGYEATAALRVVEEQKTRTTPVGAEFVGAKVDADRVGLVPVMRSGNAMVEAFLDLVPMARVLHVGLFREKATLQPVEYYNKLPSTVNISTALILDPLLATAGTAIATVSILKDWGLAGTQIKLVCAVASQAGLAHLREAHPDVTVHVGVVDAGLDDHGYVVPGVGDVGDRLYRTGNHGHDEDDV</sequence>
<organism evidence="12 13">
    <name type="scientific">Allomyces macrogynus (strain ATCC 38327)</name>
    <name type="common">Allomyces javanicus var. macrogynus</name>
    <dbReference type="NCBI Taxonomy" id="578462"/>
    <lineage>
        <taxon>Eukaryota</taxon>
        <taxon>Fungi</taxon>
        <taxon>Fungi incertae sedis</taxon>
        <taxon>Blastocladiomycota</taxon>
        <taxon>Blastocladiomycetes</taxon>
        <taxon>Blastocladiales</taxon>
        <taxon>Blastocladiaceae</taxon>
        <taxon>Allomyces</taxon>
    </lineage>
</organism>
<gene>
    <name evidence="12" type="ORF">AMAG_13715</name>
</gene>
<dbReference type="OMA" id="ISTHPCL"/>
<feature type="domain" description="Phosphoribosyltransferase" evidence="11">
    <location>
        <begin position="36"/>
        <end position="243"/>
    </location>
</feature>
<reference evidence="13" key="2">
    <citation type="submission" date="2009-11" db="EMBL/GenBank/DDBJ databases">
        <title>The Genome Sequence of Allomyces macrogynus strain ATCC 38327.</title>
        <authorList>
            <consortium name="The Broad Institute Genome Sequencing Platform"/>
            <person name="Russ C."/>
            <person name="Cuomo C."/>
            <person name="Shea T."/>
            <person name="Young S.K."/>
            <person name="Zeng Q."/>
            <person name="Koehrsen M."/>
            <person name="Haas B."/>
            <person name="Borodovsky M."/>
            <person name="Guigo R."/>
            <person name="Alvarado L."/>
            <person name="Berlin A."/>
            <person name="Borenstein D."/>
            <person name="Chen Z."/>
            <person name="Engels R."/>
            <person name="Freedman E."/>
            <person name="Gellesch M."/>
            <person name="Goldberg J."/>
            <person name="Griggs A."/>
            <person name="Gujja S."/>
            <person name="Heiman D."/>
            <person name="Hepburn T."/>
            <person name="Howarth C."/>
            <person name="Jen D."/>
            <person name="Larson L."/>
            <person name="Lewis B."/>
            <person name="Mehta T."/>
            <person name="Park D."/>
            <person name="Pearson M."/>
            <person name="Roberts A."/>
            <person name="Saif S."/>
            <person name="Shenoy N."/>
            <person name="Sisk P."/>
            <person name="Stolte C."/>
            <person name="Sykes S."/>
            <person name="Walk T."/>
            <person name="White J."/>
            <person name="Yandava C."/>
            <person name="Burger G."/>
            <person name="Gray M.W."/>
            <person name="Holland P.W.H."/>
            <person name="King N."/>
            <person name="Lang F.B.F."/>
            <person name="Roger A.J."/>
            <person name="Ruiz-Trillo I."/>
            <person name="Lander E."/>
            <person name="Nusbaum C."/>
        </authorList>
    </citation>
    <scope>NUCLEOTIDE SEQUENCE [LARGE SCALE GENOMIC DNA]</scope>
    <source>
        <strain evidence="13">ATCC 38327</strain>
    </source>
</reference>
<keyword evidence="5" id="KW-0021">Allosteric enzyme</keyword>
<dbReference type="CDD" id="cd06223">
    <property type="entry name" value="PRTases_typeI"/>
    <property type="match status" value="1"/>
</dbReference>
<evidence type="ECO:0000256" key="7">
    <source>
        <dbReference type="ARBA" id="ARBA00022679"/>
    </source>
</evidence>
<evidence type="ECO:0000313" key="13">
    <source>
        <dbReference type="Proteomes" id="UP000054350"/>
    </source>
</evidence>
<proteinExistence type="inferred from homology"/>
<dbReference type="EMBL" id="GG745360">
    <property type="protein sequence ID" value="KNE69346.1"/>
    <property type="molecule type" value="Genomic_DNA"/>
</dbReference>
<comment type="similarity">
    <text evidence="3">Belongs to the UPRTase family.</text>
</comment>
<accession>A0A0L0T3Q6</accession>
<dbReference type="OrthoDB" id="10257085at2759"/>
<evidence type="ECO:0000259" key="11">
    <source>
        <dbReference type="Pfam" id="PF14681"/>
    </source>
</evidence>
<comment type="cofactor">
    <cofactor evidence="1">
        <name>Mg(2+)</name>
        <dbReference type="ChEBI" id="CHEBI:18420"/>
    </cofactor>
</comment>
<dbReference type="Proteomes" id="UP000054350">
    <property type="component" value="Unassembled WGS sequence"/>
</dbReference>
<evidence type="ECO:0000313" key="12">
    <source>
        <dbReference type="EMBL" id="KNE69346.1"/>
    </source>
</evidence>
<evidence type="ECO:0000256" key="4">
    <source>
        <dbReference type="ARBA" id="ARBA00011894"/>
    </source>
</evidence>
<evidence type="ECO:0000256" key="6">
    <source>
        <dbReference type="ARBA" id="ARBA00022676"/>
    </source>
</evidence>
<dbReference type="InterPro" id="IPR000836">
    <property type="entry name" value="PRTase_dom"/>
</dbReference>
<dbReference type="InterPro" id="IPR029057">
    <property type="entry name" value="PRTase-like"/>
</dbReference>
<evidence type="ECO:0000256" key="9">
    <source>
        <dbReference type="ARBA" id="ARBA00023134"/>
    </source>
</evidence>
<dbReference type="eggNOG" id="KOG4203">
    <property type="taxonomic scope" value="Eukaryota"/>
</dbReference>
<evidence type="ECO:0000256" key="5">
    <source>
        <dbReference type="ARBA" id="ARBA00022533"/>
    </source>
</evidence>
<dbReference type="Pfam" id="PF14681">
    <property type="entry name" value="UPRTase"/>
    <property type="match status" value="1"/>
</dbReference>
<dbReference type="FunFam" id="3.40.50.2020:FF:000003">
    <property type="entry name" value="Uracil phosphoribosyltransferase"/>
    <property type="match status" value="1"/>
</dbReference>
<dbReference type="PANTHER" id="PTHR32315">
    <property type="entry name" value="ADENINE PHOSPHORIBOSYLTRANSFERASE"/>
    <property type="match status" value="1"/>
</dbReference>
<dbReference type="GO" id="GO:0005737">
    <property type="term" value="C:cytoplasm"/>
    <property type="evidence" value="ECO:0007669"/>
    <property type="project" value="UniProtKB-ARBA"/>
</dbReference>
<dbReference type="NCBIfam" id="NF001097">
    <property type="entry name" value="PRK00129.1"/>
    <property type="match status" value="1"/>
</dbReference>
<protein>
    <recommendedName>
        <fullName evidence="4">uracil phosphoribosyltransferase</fullName>
        <ecNumber evidence="4">2.4.2.9</ecNumber>
    </recommendedName>
    <alternativeName>
        <fullName evidence="10">UMP pyrophosphorylase</fullName>
    </alternativeName>
</protein>
<dbReference type="GO" id="GO:0004845">
    <property type="term" value="F:uracil phosphoribosyltransferase activity"/>
    <property type="evidence" value="ECO:0007669"/>
    <property type="project" value="UniProtKB-EC"/>
</dbReference>
<evidence type="ECO:0000256" key="2">
    <source>
        <dbReference type="ARBA" id="ARBA00005180"/>
    </source>
</evidence>
<dbReference type="AlphaFoldDB" id="A0A0L0T3Q6"/>
<comment type="pathway">
    <text evidence="2">Pyrimidine metabolism; UMP biosynthesis via salvage pathway; UMP from uracil: step 1/1.</text>
</comment>
<keyword evidence="13" id="KW-1185">Reference proteome</keyword>
<dbReference type="Gene3D" id="3.40.50.2020">
    <property type="match status" value="1"/>
</dbReference>